<feature type="coiled-coil region" evidence="1">
    <location>
        <begin position="723"/>
        <end position="841"/>
    </location>
</feature>
<dbReference type="EMBL" id="LDAU01000089">
    <property type="protein sequence ID" value="KRX07058.1"/>
    <property type="molecule type" value="Genomic_DNA"/>
</dbReference>
<feature type="compositionally biased region" description="Polar residues" evidence="2">
    <location>
        <begin position="1289"/>
        <end position="1345"/>
    </location>
</feature>
<evidence type="ECO:0000313" key="4">
    <source>
        <dbReference type="Proteomes" id="UP000054937"/>
    </source>
</evidence>
<feature type="compositionally biased region" description="Low complexity" evidence="2">
    <location>
        <begin position="1413"/>
        <end position="1433"/>
    </location>
</feature>
<organism evidence="3 4">
    <name type="scientific">Pseudocohnilembus persalinus</name>
    <name type="common">Ciliate</name>
    <dbReference type="NCBI Taxonomy" id="266149"/>
    <lineage>
        <taxon>Eukaryota</taxon>
        <taxon>Sar</taxon>
        <taxon>Alveolata</taxon>
        <taxon>Ciliophora</taxon>
        <taxon>Intramacronucleata</taxon>
        <taxon>Oligohymenophorea</taxon>
        <taxon>Scuticociliatia</taxon>
        <taxon>Philasterida</taxon>
        <taxon>Pseudocohnilembidae</taxon>
        <taxon>Pseudocohnilembus</taxon>
    </lineage>
</organism>
<gene>
    <name evidence="3" type="ORF">PPERSA_08735</name>
</gene>
<feature type="compositionally biased region" description="Polar residues" evidence="2">
    <location>
        <begin position="1237"/>
        <end position="1253"/>
    </location>
</feature>
<feature type="region of interest" description="Disordered" evidence="2">
    <location>
        <begin position="1413"/>
        <end position="1469"/>
    </location>
</feature>
<feature type="region of interest" description="Disordered" evidence="2">
    <location>
        <begin position="2070"/>
        <end position="2091"/>
    </location>
</feature>
<feature type="compositionally biased region" description="Acidic residues" evidence="2">
    <location>
        <begin position="2167"/>
        <end position="2176"/>
    </location>
</feature>
<feature type="compositionally biased region" description="Acidic residues" evidence="2">
    <location>
        <begin position="1176"/>
        <end position="1196"/>
    </location>
</feature>
<feature type="compositionally biased region" description="Acidic residues" evidence="2">
    <location>
        <begin position="1254"/>
        <end position="1267"/>
    </location>
</feature>
<feature type="compositionally biased region" description="Low complexity" evidence="2">
    <location>
        <begin position="2177"/>
        <end position="2191"/>
    </location>
</feature>
<evidence type="ECO:0000256" key="1">
    <source>
        <dbReference type="SAM" id="Coils"/>
    </source>
</evidence>
<protein>
    <submittedName>
        <fullName evidence="3">Uncharacterized protein</fullName>
    </submittedName>
</protein>
<feature type="region of interest" description="Disordered" evidence="2">
    <location>
        <begin position="1176"/>
        <end position="1207"/>
    </location>
</feature>
<feature type="region of interest" description="Disordered" evidence="2">
    <location>
        <begin position="1942"/>
        <end position="1961"/>
    </location>
</feature>
<evidence type="ECO:0000256" key="2">
    <source>
        <dbReference type="SAM" id="MobiDB-lite"/>
    </source>
</evidence>
<feature type="compositionally biased region" description="Polar residues" evidence="2">
    <location>
        <begin position="1889"/>
        <end position="1921"/>
    </location>
</feature>
<feature type="compositionally biased region" description="Acidic residues" evidence="2">
    <location>
        <begin position="1434"/>
        <end position="1445"/>
    </location>
</feature>
<keyword evidence="1" id="KW-0175">Coiled coil</keyword>
<feature type="region of interest" description="Disordered" evidence="2">
    <location>
        <begin position="1982"/>
        <end position="2018"/>
    </location>
</feature>
<dbReference type="Proteomes" id="UP000054937">
    <property type="component" value="Unassembled WGS sequence"/>
</dbReference>
<feature type="compositionally biased region" description="Low complexity" evidence="2">
    <location>
        <begin position="1268"/>
        <end position="1288"/>
    </location>
</feature>
<feature type="coiled-coil region" evidence="1">
    <location>
        <begin position="1043"/>
        <end position="1120"/>
    </location>
</feature>
<feature type="compositionally biased region" description="Low complexity" evidence="2">
    <location>
        <begin position="1861"/>
        <end position="1878"/>
    </location>
</feature>
<comment type="caution">
    <text evidence="3">The sequence shown here is derived from an EMBL/GenBank/DDBJ whole genome shotgun (WGS) entry which is preliminary data.</text>
</comment>
<sequence length="2201" mass="260982">MQYYLLKNISNTINQLNFKIQADPDLIQNSNQIIENQNKNDNNFIQNDNGYSKTQNPQQILQRINTNQNNIQTLNGQNDYYNFPQKSSLKNQKQQNLQINNENNTNEILQQFLNQKSSNKGQDKNQNQFSNHTTSFTPEKIQNNLRKFQNTYSTNQLQIPQNNDNFNYDQYKKNQNETEFQNQQYNKNIQNNNNYNNIDNDNNINNYGSKFRNYLNNKNKEKKLLMDSKERKEKDTNIHYLDLYEELSNKKFNNNKDKCKAISQAIGEIRKKQQQQKFKEKNSIKNSIMNRDDSKNREEFLKDVGDQFIKKQKSKFSPHPKSGKKEQKFENGILITEIRPDKKSCQNCQYYDIKFEPENQRNNMNSFEITQSYSTPSPNKNMNYAPYDKVELNDSKLSSQEAGDSDNCSNKAEYFIEEDGSGQIQFQRKNSDTHKFREDSFNPLKQKQLNNQEIQTSSLFDFTEKIEKLEKESQTLLLVQKNQENQTQNQIQEDKDMQTNNKQYYDLDCENVYKLNLAPQQYFTEQEESNRILLKNLENLQDIQKYDNKNEEDECKLDKEYLKTEQNLLLDLQFHFEQLQQNINQNKDILGKGKNIIERQKEINDQYQQRDSFTPAGNKIETGQVLQKIKNQQNMEQKMHDLNKAYLEKLKNALENVSVQMVRAQNPDLLNTDTEQQNEQKKQQIKDKTLFFQQKQNERTDQKYKNIFDLLKNLYDKPEEQQNKILAEKILDLENQLAEEKQLNFEKQNQLKDLVQDLKNENLLLQLQKNPENQNQAQNELLNNQQKQYEEQLYNLGAQIQELEGKNIQLDTELQNSKDQQSNMQKELDELLLKLDQIKNTTQNYPQVFGQKETQPSNFDPIYFEKQIQQTSQKLQALEEQQNEPTYSQIDLNDKVLETLLQLSEIILSKDALLPDPQKKLIHEIFGKDYLNRLKPFQKKIQELEQKILLLQAKNNNIPVLSEKIQKYTALLGGLKDPEQIQTVIDIACDWQEEITRDFDAAANRDFELTNEQIDRPSIPNIYDQKTNSLYQPKNSYISGSEMQNVKEELENLKNDKIQLEDKIKNLEMENLNLAKKNKQLSNNSSRAILSDLKKSQLENKQLKQQLEEVTSKSQILNKSEELETVHLPSYHENEMTPNSTLIQQNLDNFFTAQNQDYLMMILTQAEALNQFVEKAEEEMEEGETEQEDENEEEQEFQEKEQQEIQQQNYQNSDILSDLDQNKKNQNQNQNHHEFLPQQNSFFDQQNKNQEPITEQEEDEYEDEDEQQNQILNQNGNLNQNNQNLNNNFGSFQVPTNINKQDFNDKYQSFSGFQPNKFGNNQDSDYHNNQKYNNSTGLPENTDTNSFSFQKQIQNTPQQQKSSINSKSNNNKYQEYQDLESVNPALQEKLQKQFSSLKNQNQQHLENQQNNQNFNEHQNNQNFDNQDQNQNQDQDLDEDAAENEDSSNYISYLNNNNKNNKNPIEKHNYNNTFDEEYDEDEESVQKNYNQQHNDYETLNFNQNSTDIQLNKASSLKNKSPYFQNDFENLNQPTSLKQQEYFQQQPQNNFDIQNFSPNTQYQNLQNNNNNQQQKEFENQFLDNNYQKQLQPQNFVNSEYQIAPENQNFINENNLNNNINNQQNFLSTEPDQKNAQNLYKNPEIIQSESNIVYIDENKVNDNQNLNNFQEQNQIQNGQDNEQKNDDYTNYQYEENPLNNISYQQTNSIENKEPIQTHKSENFNNNNDDYNNDSQFQNQNQELNLNKNIFRPADSILTNSVRRSLSENLATNNNFNNFKQPDLYKYESGLTEQSNLLNEQSSRFQSITQNINQAKNFANFDNEHDDIVRASNKQNLNFTNYFNEQEKNQNELDQQLDQKQNNLSVNSQNQKQQQQLNQPPQKDSLLNDEKYQNNPYLQKYLSNNSNTTNPELKIKNSNLSQTQKNSDKNSKFENEGLENEIINKQQQQQLQQEQPPKKPNSLLKKYTKSYDNDEIDLEQILNKNKNNNINNKNENNINNNNQNIFNNQNNNNNFNNNNEFNSKISTENDIIKQLQQERNSVFQNQKSSYDPWGQPEKVEDSQNNQNLQNFQQNQNQTNEENEQLFEQSENKQNQNDFQQQQGFFDEQDFQNKVKNSNIDYYGNGFSSDNFNQFNQMRESENLNYENNNNNFDFAQFNQNQNQNESKFDQDYGEQEEEIEQQNSEQEYEKNQNQNQDDHDDDDIL</sequence>
<dbReference type="OMA" id="NYAHNIN"/>
<dbReference type="InParanoid" id="A0A0V0QXV0"/>
<name>A0A0V0QXV0_PSEPJ</name>
<accession>A0A0V0QXV0</accession>
<evidence type="ECO:0000313" key="3">
    <source>
        <dbReference type="EMBL" id="KRX07058.1"/>
    </source>
</evidence>
<feature type="region of interest" description="Disordered" evidence="2">
    <location>
        <begin position="2157"/>
        <end position="2201"/>
    </location>
</feature>
<feature type="region of interest" description="Disordered" evidence="2">
    <location>
        <begin position="117"/>
        <end position="137"/>
    </location>
</feature>
<feature type="region of interest" description="Disordered" evidence="2">
    <location>
        <begin position="1861"/>
        <end position="1929"/>
    </location>
</feature>
<proteinExistence type="predicted"/>
<feature type="compositionally biased region" description="Low complexity" evidence="2">
    <location>
        <begin position="1942"/>
        <end position="1951"/>
    </location>
</feature>
<feature type="region of interest" description="Disordered" evidence="2">
    <location>
        <begin position="1237"/>
        <end position="1345"/>
    </location>
</feature>
<reference evidence="3 4" key="1">
    <citation type="journal article" date="2015" name="Sci. Rep.">
        <title>Genome of the facultative scuticociliatosis pathogen Pseudocohnilembus persalinus provides insight into its virulence through horizontal gene transfer.</title>
        <authorList>
            <person name="Xiong J."/>
            <person name="Wang G."/>
            <person name="Cheng J."/>
            <person name="Tian M."/>
            <person name="Pan X."/>
            <person name="Warren A."/>
            <person name="Jiang C."/>
            <person name="Yuan D."/>
            <person name="Miao W."/>
        </authorList>
    </citation>
    <scope>NUCLEOTIDE SEQUENCE [LARGE SCALE GENOMIC DNA]</scope>
    <source>
        <strain evidence="3">36N120E</strain>
    </source>
</reference>
<keyword evidence="4" id="KW-1185">Reference proteome</keyword>